<dbReference type="GO" id="GO:0005634">
    <property type="term" value="C:nucleus"/>
    <property type="evidence" value="ECO:0007669"/>
    <property type="project" value="TreeGrafter"/>
</dbReference>
<dbReference type="Pfam" id="PF05254">
    <property type="entry name" value="UPF0203"/>
    <property type="match status" value="1"/>
</dbReference>
<evidence type="ECO:0000313" key="4">
    <source>
        <dbReference type="Ensembl" id="ENSPSMP00000004600.1"/>
    </source>
</evidence>
<evidence type="ECO:0000256" key="3">
    <source>
        <dbReference type="ARBA" id="ARBA00023706"/>
    </source>
</evidence>
<reference evidence="4" key="1">
    <citation type="submission" date="2025-08" db="UniProtKB">
        <authorList>
            <consortium name="Ensembl"/>
        </authorList>
    </citation>
    <scope>IDENTIFICATION</scope>
</reference>
<keyword evidence="5" id="KW-1185">Reference proteome</keyword>
<keyword evidence="2" id="KW-1015">Disulfide bond</keyword>
<dbReference type="PANTHER" id="PTHR46403">
    <property type="entry name" value="TP53-REGULATED INHIBITOR OF APOPTOSIS 1"/>
    <property type="match status" value="1"/>
</dbReference>
<proteinExistence type="inferred from homology"/>
<name>A0A8C8YIY5_PROSS</name>
<dbReference type="GO" id="GO:0045332">
    <property type="term" value="P:phospholipid translocation"/>
    <property type="evidence" value="ECO:0007669"/>
    <property type="project" value="TreeGrafter"/>
</dbReference>
<dbReference type="PROSITE" id="PS51808">
    <property type="entry name" value="CHCH"/>
    <property type="match status" value="1"/>
</dbReference>
<comment type="catalytic activity">
    <reaction evidence="3">
        <text>a 1,2-diacyl-sn-glycero-3-phosphate(in) = a 1,2-diacyl-sn-glycero-3-phosphate(out)</text>
        <dbReference type="Rhea" id="RHEA:36435"/>
        <dbReference type="ChEBI" id="CHEBI:58608"/>
    </reaction>
</comment>
<evidence type="ECO:0000313" key="5">
    <source>
        <dbReference type="Proteomes" id="UP000694414"/>
    </source>
</evidence>
<dbReference type="GO" id="GO:0005758">
    <property type="term" value="C:mitochondrial intermembrane space"/>
    <property type="evidence" value="ECO:0007669"/>
    <property type="project" value="TreeGrafter"/>
</dbReference>
<dbReference type="AlphaFoldDB" id="A0A8C8YIY5"/>
<dbReference type="InterPro" id="IPR007918">
    <property type="entry name" value="MDM35_apoptosis"/>
</dbReference>
<dbReference type="GO" id="GO:1990050">
    <property type="term" value="F:phosphatidic acid transfer activity"/>
    <property type="evidence" value="ECO:0007669"/>
    <property type="project" value="TreeGrafter"/>
</dbReference>
<sequence length="112" mass="13051">MTQFTKVVLKSSTKRQLLTTIAVHSVGDADACTDMKHEWDQPFNCWFAKKFLKGDGSRDQCTYLFKRYQECVQKAIKEKEIPIEGLEFMGMAKKSRKTLLDLDSHLENRFLK</sequence>
<dbReference type="Ensembl" id="ENSPSMT00000005534.1">
    <property type="protein sequence ID" value="ENSPSMP00000004600.1"/>
    <property type="gene ID" value="ENSPSMG00000003666.1"/>
</dbReference>
<evidence type="ECO:0000256" key="2">
    <source>
        <dbReference type="ARBA" id="ARBA00023157"/>
    </source>
</evidence>
<comment type="similarity">
    <text evidence="1">Belongs to the TRIAP1/MDM35 family.</text>
</comment>
<evidence type="ECO:0008006" key="6">
    <source>
        <dbReference type="Google" id="ProtNLM"/>
    </source>
</evidence>
<accession>A0A8C8YIY5</accession>
<protein>
    <recommendedName>
        <fullName evidence="6">TP53-regulated inhibitor of apoptosis 1</fullName>
    </recommendedName>
</protein>
<dbReference type="Proteomes" id="UP000694414">
    <property type="component" value="Unplaced"/>
</dbReference>
<organism evidence="4 5">
    <name type="scientific">Prolemur simus</name>
    <name type="common">Greater bamboo lemur</name>
    <name type="synonym">Hapalemur simus</name>
    <dbReference type="NCBI Taxonomy" id="1328070"/>
    <lineage>
        <taxon>Eukaryota</taxon>
        <taxon>Metazoa</taxon>
        <taxon>Chordata</taxon>
        <taxon>Craniata</taxon>
        <taxon>Vertebrata</taxon>
        <taxon>Euteleostomi</taxon>
        <taxon>Mammalia</taxon>
        <taxon>Eutheria</taxon>
        <taxon>Euarchontoglires</taxon>
        <taxon>Primates</taxon>
        <taxon>Strepsirrhini</taxon>
        <taxon>Lemuriformes</taxon>
        <taxon>Lemuridae</taxon>
        <taxon>Prolemur</taxon>
    </lineage>
</organism>
<reference evidence="4" key="2">
    <citation type="submission" date="2025-09" db="UniProtKB">
        <authorList>
            <consortium name="Ensembl"/>
        </authorList>
    </citation>
    <scope>IDENTIFICATION</scope>
</reference>
<dbReference type="GO" id="GO:0005829">
    <property type="term" value="C:cytosol"/>
    <property type="evidence" value="ECO:0007669"/>
    <property type="project" value="TreeGrafter"/>
</dbReference>
<dbReference type="GeneTree" id="ENSGT00940000165083"/>
<evidence type="ECO:0000256" key="1">
    <source>
        <dbReference type="ARBA" id="ARBA00006196"/>
    </source>
</evidence>
<dbReference type="PANTHER" id="PTHR46403:SF1">
    <property type="entry name" value="TP53-REGULATED INHIBITOR OF APOPTOSIS 1"/>
    <property type="match status" value="1"/>
</dbReference>